<evidence type="ECO:0000313" key="4">
    <source>
        <dbReference type="Proteomes" id="UP000265930"/>
    </source>
</evidence>
<dbReference type="AlphaFoldDB" id="A0A1V4ILI9"/>
<dbReference type="InterPro" id="IPR036412">
    <property type="entry name" value="HAD-like_sf"/>
</dbReference>
<gene>
    <name evidence="1" type="primary">yihX</name>
    <name evidence="1" type="ORF">CLCHR_27140</name>
    <name evidence="2" type="ORF">D2A34_02590</name>
</gene>
<dbReference type="RefSeq" id="WP_079440352.1">
    <property type="nucleotide sequence ID" value="NZ_JBLZIA010000001.1"/>
</dbReference>
<dbReference type="GO" id="GO:0016787">
    <property type="term" value="F:hydrolase activity"/>
    <property type="evidence" value="ECO:0007669"/>
    <property type="project" value="UniProtKB-KW"/>
</dbReference>
<comment type="caution">
    <text evidence="1">The sequence shown here is derived from an EMBL/GenBank/DDBJ whole genome shotgun (WGS) entry which is preliminary data.</text>
</comment>
<dbReference type="NCBIfam" id="TIGR01509">
    <property type="entry name" value="HAD-SF-IA-v3"/>
    <property type="match status" value="1"/>
</dbReference>
<dbReference type="Proteomes" id="UP000191056">
    <property type="component" value="Unassembled WGS sequence"/>
</dbReference>
<dbReference type="PANTHER" id="PTHR43611:SF3">
    <property type="entry name" value="FLAVIN MONONUCLEOTIDE HYDROLASE 1, CHLOROPLATIC"/>
    <property type="match status" value="1"/>
</dbReference>
<sequence length="200" mass="23609">MIKNIIFDIGNVMLEFDPKTYVKSKIGEDKLEEIYKCIFQSEEWPMLDRGVITEKEAIKNIVSRNFENENLLNMVLENWYEMLIQIETSVDILRKLKEKKYNVYYLSNFHLAAFEYINKKYGLFELFNGGVVSYKEKLLKPEKEIYEKIIKKYKLEIDSTVFVDDMEENVEAAIKLGLKGIVLKNPVDLQIELEKLNISI</sequence>
<accession>A0A1V4ILI9</accession>
<evidence type="ECO:0000313" key="3">
    <source>
        <dbReference type="Proteomes" id="UP000191056"/>
    </source>
</evidence>
<dbReference type="Gene3D" id="3.40.50.1000">
    <property type="entry name" value="HAD superfamily/HAD-like"/>
    <property type="match status" value="1"/>
</dbReference>
<dbReference type="SFLD" id="SFLDG01129">
    <property type="entry name" value="C1.5:_HAD__Beta-PGM__Phosphata"/>
    <property type="match status" value="1"/>
</dbReference>
<reference evidence="1 3" key="1">
    <citation type="submission" date="2017-03" db="EMBL/GenBank/DDBJ databases">
        <title>Genome sequence of Clostridium chromiireducens DSM 23318.</title>
        <authorList>
            <person name="Poehlein A."/>
            <person name="Daniel R."/>
        </authorList>
    </citation>
    <scope>NUCLEOTIDE SEQUENCE [LARGE SCALE GENOMIC DNA]</scope>
    <source>
        <strain evidence="1 3">DSM 23318</strain>
    </source>
</reference>
<dbReference type="PANTHER" id="PTHR43611">
    <property type="entry name" value="ALPHA-D-GLUCOSE 1-PHOSPHATE PHOSPHATASE"/>
    <property type="match status" value="1"/>
</dbReference>
<dbReference type="Proteomes" id="UP000265930">
    <property type="component" value="Unassembled WGS sequence"/>
</dbReference>
<dbReference type="InterPro" id="IPR023214">
    <property type="entry name" value="HAD_sf"/>
</dbReference>
<reference evidence="2 4" key="2">
    <citation type="submission" date="2018-08" db="EMBL/GenBank/DDBJ databases">
        <title>Genome of Clostridium chromiireducens C1, DSM12136.</title>
        <authorList>
            <person name="Xing M."/>
            <person name="Wei Y."/>
            <person name="Ang E.L."/>
            <person name="Zhao H."/>
            <person name="Zhang Y."/>
        </authorList>
    </citation>
    <scope>NUCLEOTIDE SEQUENCE [LARGE SCALE GENOMIC DNA]</scope>
    <source>
        <strain evidence="2 4">C1</strain>
    </source>
</reference>
<dbReference type="OrthoDB" id="9797415at2"/>
<evidence type="ECO:0000313" key="2">
    <source>
        <dbReference type="EMBL" id="RII36288.1"/>
    </source>
</evidence>
<dbReference type="Pfam" id="PF00702">
    <property type="entry name" value="Hydrolase"/>
    <property type="match status" value="1"/>
</dbReference>
<keyword evidence="3" id="KW-1185">Reference proteome</keyword>
<dbReference type="EC" id="3.1.3.-" evidence="1"/>
<dbReference type="EMBL" id="QXDJ01000001">
    <property type="protein sequence ID" value="RII36288.1"/>
    <property type="molecule type" value="Genomic_DNA"/>
</dbReference>
<name>A0A1V4ILI9_9CLOT</name>
<dbReference type="EMBL" id="MZGT01000035">
    <property type="protein sequence ID" value="OPJ60901.1"/>
    <property type="molecule type" value="Genomic_DNA"/>
</dbReference>
<protein>
    <submittedName>
        <fullName evidence="1">Alpha-D-glucose-1-phosphate phosphatase YihX</fullName>
        <ecNumber evidence="1">3.1.3.-</ecNumber>
    </submittedName>
    <submittedName>
        <fullName evidence="2">HAD family phosphatase</fullName>
    </submittedName>
</protein>
<dbReference type="SFLD" id="SFLDS00003">
    <property type="entry name" value="Haloacid_Dehalogenase"/>
    <property type="match status" value="1"/>
</dbReference>
<dbReference type="InterPro" id="IPR006439">
    <property type="entry name" value="HAD-SF_hydro_IA"/>
</dbReference>
<evidence type="ECO:0000313" key="1">
    <source>
        <dbReference type="EMBL" id="OPJ60901.1"/>
    </source>
</evidence>
<proteinExistence type="predicted"/>
<dbReference type="SUPFAM" id="SSF56784">
    <property type="entry name" value="HAD-like"/>
    <property type="match status" value="1"/>
</dbReference>
<dbReference type="CDD" id="cd02603">
    <property type="entry name" value="HAD_sEH-N_like"/>
    <property type="match status" value="1"/>
</dbReference>
<dbReference type="InterPro" id="IPR023198">
    <property type="entry name" value="PGP-like_dom2"/>
</dbReference>
<dbReference type="Gene3D" id="1.10.150.240">
    <property type="entry name" value="Putative phosphatase, domain 2"/>
    <property type="match status" value="1"/>
</dbReference>
<keyword evidence="1" id="KW-0378">Hydrolase</keyword>
<organism evidence="1 3">
    <name type="scientific">Clostridium chromiireducens</name>
    <dbReference type="NCBI Taxonomy" id="225345"/>
    <lineage>
        <taxon>Bacteria</taxon>
        <taxon>Bacillati</taxon>
        <taxon>Bacillota</taxon>
        <taxon>Clostridia</taxon>
        <taxon>Eubacteriales</taxon>
        <taxon>Clostridiaceae</taxon>
        <taxon>Clostridium</taxon>
    </lineage>
</organism>
<dbReference type="STRING" id="225345.CLCHR_27140"/>